<dbReference type="OrthoDB" id="1910234at2759"/>
<dbReference type="STRING" id="3818.A0A444YA92"/>
<organism evidence="2 3">
    <name type="scientific">Arachis hypogaea</name>
    <name type="common">Peanut</name>
    <dbReference type="NCBI Taxonomy" id="3818"/>
    <lineage>
        <taxon>Eukaryota</taxon>
        <taxon>Viridiplantae</taxon>
        <taxon>Streptophyta</taxon>
        <taxon>Embryophyta</taxon>
        <taxon>Tracheophyta</taxon>
        <taxon>Spermatophyta</taxon>
        <taxon>Magnoliopsida</taxon>
        <taxon>eudicotyledons</taxon>
        <taxon>Gunneridae</taxon>
        <taxon>Pentapetalae</taxon>
        <taxon>rosids</taxon>
        <taxon>fabids</taxon>
        <taxon>Fabales</taxon>
        <taxon>Fabaceae</taxon>
        <taxon>Papilionoideae</taxon>
        <taxon>50 kb inversion clade</taxon>
        <taxon>dalbergioids sensu lato</taxon>
        <taxon>Dalbergieae</taxon>
        <taxon>Pterocarpus clade</taxon>
        <taxon>Arachis</taxon>
    </lineage>
</organism>
<dbReference type="InterPro" id="IPR044750">
    <property type="entry name" value="C2_SRC2/BAP"/>
</dbReference>
<dbReference type="Gene3D" id="2.60.40.150">
    <property type="entry name" value="C2 domain"/>
    <property type="match status" value="1"/>
</dbReference>
<dbReference type="Gramene" id="arahy.Tifrunner.gnm2.ann2.Ah17g208800.1">
    <property type="protein sequence ID" value="arahy.Tifrunner.gnm2.ann2.Ah17g208800.1-CDS"/>
    <property type="gene ID" value="arahy.Tifrunner.gnm2.ann2.Ah17g208800"/>
</dbReference>
<evidence type="ECO:0000313" key="3">
    <source>
        <dbReference type="Proteomes" id="UP000289738"/>
    </source>
</evidence>
<name>A0A444YA92_ARAHY</name>
<gene>
    <name evidence="2" type="ORF">Ahy_B07g086691</name>
</gene>
<dbReference type="SMART" id="SM00239">
    <property type="entry name" value="C2"/>
    <property type="match status" value="1"/>
</dbReference>
<dbReference type="CDD" id="cd04051">
    <property type="entry name" value="C2_SRC2_like"/>
    <property type="match status" value="1"/>
</dbReference>
<accession>A0A444YA92</accession>
<dbReference type="InterPro" id="IPR035892">
    <property type="entry name" value="C2_domain_sf"/>
</dbReference>
<dbReference type="EMBL" id="SDMP01000017">
    <property type="protein sequence ID" value="RYQ98870.1"/>
    <property type="molecule type" value="Genomic_DNA"/>
</dbReference>
<reference evidence="2 3" key="1">
    <citation type="submission" date="2019-01" db="EMBL/GenBank/DDBJ databases">
        <title>Sequencing of cultivated peanut Arachis hypogaea provides insights into genome evolution and oil improvement.</title>
        <authorList>
            <person name="Chen X."/>
        </authorList>
    </citation>
    <scope>NUCLEOTIDE SEQUENCE [LARGE SCALE GENOMIC DNA]</scope>
    <source>
        <strain evidence="3">cv. Fuhuasheng</strain>
        <tissue evidence="2">Leaves</tissue>
    </source>
</reference>
<dbReference type="SMR" id="A0A444YA92"/>
<keyword evidence="3" id="KW-1185">Reference proteome</keyword>
<dbReference type="AlphaFoldDB" id="A0A444YA92"/>
<dbReference type="Proteomes" id="UP000289738">
    <property type="component" value="Chromosome B07"/>
</dbReference>
<comment type="caution">
    <text evidence="2">The sequence shown here is derived from an EMBL/GenBank/DDBJ whole genome shotgun (WGS) entry which is preliminary data.</text>
</comment>
<dbReference type="InterPro" id="IPR000008">
    <property type="entry name" value="C2_dom"/>
</dbReference>
<dbReference type="Pfam" id="PF00168">
    <property type="entry name" value="C2"/>
    <property type="match status" value="1"/>
</dbReference>
<protein>
    <recommendedName>
        <fullName evidence="1">C2 domain-containing protein</fullName>
    </recommendedName>
</protein>
<proteinExistence type="predicted"/>
<dbReference type="GO" id="GO:0006952">
    <property type="term" value="P:defense response"/>
    <property type="evidence" value="ECO:0007669"/>
    <property type="project" value="InterPro"/>
</dbReference>
<dbReference type="PANTHER" id="PTHR32246">
    <property type="entry name" value="INGRESSION PROTEIN FIC1"/>
    <property type="match status" value="1"/>
</dbReference>
<evidence type="ECO:0000313" key="2">
    <source>
        <dbReference type="EMBL" id="RYQ98870.1"/>
    </source>
</evidence>
<sequence>MAKIWVEICLISARGVRGSTPSLWKRQWYAVGWVDPNNKYCTKIDSSGNSNPLWRTKFSFQVDTDSEACFQELALSVEVYSRDPIFLTEKLHGSTTVLLKEFLAKHVNEKKKNSEEEVGSYQLRGKKSNKPRGFIDVSVRVSEEKKEPIPHLGNDEGIVLQDHGNKPHLVTHGGFRQGYPQQPIPQSFNGSYKQEQTNAPYAQQVPFPSNYSNPYGVGPSYTASAGPSYYQPARGPPPPMPPPPSKVGYAPSFYPSSDGFGPSYINMPSSSSYAAAPNRPRGPPGFAIGAGAGALAAGAVMFGDDAMSRFDVSSSLGDPTIAIVTDPLF</sequence>
<dbReference type="PROSITE" id="PS50004">
    <property type="entry name" value="C2"/>
    <property type="match status" value="1"/>
</dbReference>
<dbReference type="PANTHER" id="PTHR32246:SF15">
    <property type="entry name" value="CALCIUM-DEPENDENT LIPID-BINDING (CALB DOMAIN) FAMILY PROTEIN"/>
    <property type="match status" value="1"/>
</dbReference>
<evidence type="ECO:0000259" key="1">
    <source>
        <dbReference type="PROSITE" id="PS50004"/>
    </source>
</evidence>
<feature type="domain" description="C2" evidence="1">
    <location>
        <begin position="1"/>
        <end position="112"/>
    </location>
</feature>
<dbReference type="SUPFAM" id="SSF49562">
    <property type="entry name" value="C2 domain (Calcium/lipid-binding domain, CaLB)"/>
    <property type="match status" value="1"/>
</dbReference>